<reference evidence="2 3" key="1">
    <citation type="submission" date="2015-12" db="EMBL/GenBank/DDBJ databases">
        <title>Draft genome sequence of Moniliophthora roreri, the causal agent of frosty pod rot of cacao.</title>
        <authorList>
            <person name="Aime M.C."/>
            <person name="Diaz-Valderrama J.R."/>
            <person name="Kijpornyongpan T."/>
            <person name="Phillips-Mora W."/>
        </authorList>
    </citation>
    <scope>NUCLEOTIDE SEQUENCE [LARGE SCALE GENOMIC DNA]</scope>
    <source>
        <strain evidence="2 3">MCA 2952</strain>
    </source>
</reference>
<feature type="compositionally biased region" description="Basic and acidic residues" evidence="1">
    <location>
        <begin position="68"/>
        <end position="103"/>
    </location>
</feature>
<dbReference type="EMBL" id="LATX01002192">
    <property type="protein sequence ID" value="KTB33049.1"/>
    <property type="molecule type" value="Genomic_DNA"/>
</dbReference>
<proteinExistence type="predicted"/>
<name>A0A0W0F9S1_MONRR</name>
<evidence type="ECO:0000256" key="1">
    <source>
        <dbReference type="SAM" id="MobiDB-lite"/>
    </source>
</evidence>
<evidence type="ECO:0000313" key="3">
    <source>
        <dbReference type="Proteomes" id="UP000054988"/>
    </source>
</evidence>
<sequence>MSKVKCSFVSIATESSKNAAGLSKKKKKKASGLPTSRPFIKDLDVDFMRQKMNEQMDELFGQVERLEKETETLGEEEKLQPKLDKGRGKAVEKLEDRSGKEEVDNREEDEEK</sequence>
<evidence type="ECO:0000313" key="2">
    <source>
        <dbReference type="EMBL" id="KTB33049.1"/>
    </source>
</evidence>
<organism evidence="2 3">
    <name type="scientific">Moniliophthora roreri</name>
    <name type="common">Frosty pod rot fungus</name>
    <name type="synonym">Monilia roreri</name>
    <dbReference type="NCBI Taxonomy" id="221103"/>
    <lineage>
        <taxon>Eukaryota</taxon>
        <taxon>Fungi</taxon>
        <taxon>Dikarya</taxon>
        <taxon>Basidiomycota</taxon>
        <taxon>Agaricomycotina</taxon>
        <taxon>Agaricomycetes</taxon>
        <taxon>Agaricomycetidae</taxon>
        <taxon>Agaricales</taxon>
        <taxon>Marasmiineae</taxon>
        <taxon>Marasmiaceae</taxon>
        <taxon>Moniliophthora</taxon>
    </lineage>
</organism>
<gene>
    <name evidence="2" type="ORF">WG66_14377</name>
</gene>
<dbReference type="AlphaFoldDB" id="A0A0W0F9S1"/>
<accession>A0A0W0F9S1</accession>
<dbReference type="Proteomes" id="UP000054988">
    <property type="component" value="Unassembled WGS sequence"/>
</dbReference>
<comment type="caution">
    <text evidence="2">The sequence shown here is derived from an EMBL/GenBank/DDBJ whole genome shotgun (WGS) entry which is preliminary data.</text>
</comment>
<feature type="region of interest" description="Disordered" evidence="1">
    <location>
        <begin position="68"/>
        <end position="112"/>
    </location>
</feature>
<protein>
    <submittedName>
        <fullName evidence="2">Uncharacterized protein</fullName>
    </submittedName>
</protein>